<feature type="domain" description="PUA" evidence="4">
    <location>
        <begin position="180"/>
        <end position="259"/>
    </location>
</feature>
<dbReference type="InterPro" id="IPR004521">
    <property type="entry name" value="Uncharacterised_CHP00451"/>
</dbReference>
<dbReference type="NCBIfam" id="TIGR00451">
    <property type="entry name" value="unchar_dom_2"/>
    <property type="match status" value="1"/>
</dbReference>
<evidence type="ECO:0000259" key="4">
    <source>
        <dbReference type="SMART" id="SM00359"/>
    </source>
</evidence>
<sequence length="269" mass="29956">MFTDPNGVRNTSSATTSESNVRSLAPTATSVERARGNTNKDQVNSVKWTQSTCHVLPLPNLLRFIRTVVRRGAAGDEEEEEEESPPATMFKKFSFEDISAQNQVKASVQRKIRQSIADEYPGLEPLLDDLLPKKSPMIVVKCQNHLNLVVVNNVPLFFNIRDGPYMPTLRLLHQYPEIMKKFQVDRGAIKFVLSGANIMCPGLTSPGGALDDEVEEETPVAIMAEGKQHALAIGYTKMSAKDIKTINKGIGVDNMHYLNDGLWKMERLE</sequence>
<dbReference type="Gramene" id="OPUNC02G11420.1">
    <property type="protein sequence ID" value="OPUNC02G11420.1"/>
    <property type="gene ID" value="OPUNC02G11420"/>
</dbReference>
<dbReference type="GO" id="GO:0005737">
    <property type="term" value="C:cytoplasm"/>
    <property type="evidence" value="ECO:0007669"/>
    <property type="project" value="UniProtKB-SubCell"/>
</dbReference>
<dbReference type="CDD" id="cd21155">
    <property type="entry name" value="PUA_MCTS-1-like"/>
    <property type="match status" value="1"/>
</dbReference>
<name>A0A0E0JYN0_ORYPU</name>
<dbReference type="OMA" id="PNIMQRF"/>
<reference evidence="5" key="2">
    <citation type="submission" date="2018-05" db="EMBL/GenBank/DDBJ databases">
        <title>OpunRS2 (Oryza punctata Reference Sequence Version 2).</title>
        <authorList>
            <person name="Zhang J."/>
            <person name="Kudrna D."/>
            <person name="Lee S."/>
            <person name="Talag J."/>
            <person name="Welchert J."/>
            <person name="Wing R.A."/>
        </authorList>
    </citation>
    <scope>NUCLEOTIDE SEQUENCE [LARGE SCALE GENOMIC DNA]</scope>
</reference>
<protein>
    <recommendedName>
        <fullName evidence="4">PUA domain-containing protein</fullName>
    </recommendedName>
</protein>
<dbReference type="FunFam" id="3.10.400.20:FF:000001">
    <property type="entry name" value="Malignant T-cell-amplified sequence 1"/>
    <property type="match status" value="1"/>
</dbReference>
<dbReference type="GO" id="GO:0001731">
    <property type="term" value="P:formation of translation preinitiation complex"/>
    <property type="evidence" value="ECO:0007669"/>
    <property type="project" value="TreeGrafter"/>
</dbReference>
<dbReference type="InterPro" id="IPR016437">
    <property type="entry name" value="MCT-1/Tma20"/>
</dbReference>
<dbReference type="SMART" id="SM00359">
    <property type="entry name" value="PUA"/>
    <property type="match status" value="1"/>
</dbReference>
<dbReference type="InterPro" id="IPR041366">
    <property type="entry name" value="Pre-PUA"/>
</dbReference>
<proteinExistence type="predicted"/>
<dbReference type="InterPro" id="IPR002478">
    <property type="entry name" value="PUA"/>
</dbReference>
<organism evidence="5">
    <name type="scientific">Oryza punctata</name>
    <name type="common">Red rice</name>
    <dbReference type="NCBI Taxonomy" id="4537"/>
    <lineage>
        <taxon>Eukaryota</taxon>
        <taxon>Viridiplantae</taxon>
        <taxon>Streptophyta</taxon>
        <taxon>Embryophyta</taxon>
        <taxon>Tracheophyta</taxon>
        <taxon>Spermatophyta</taxon>
        <taxon>Magnoliopsida</taxon>
        <taxon>Liliopsida</taxon>
        <taxon>Poales</taxon>
        <taxon>Poaceae</taxon>
        <taxon>BOP clade</taxon>
        <taxon>Oryzoideae</taxon>
        <taxon>Oryzeae</taxon>
        <taxon>Oryzinae</taxon>
        <taxon>Oryza</taxon>
    </lineage>
</organism>
<dbReference type="Pfam" id="PF17832">
    <property type="entry name" value="Pre-PUA"/>
    <property type="match status" value="1"/>
</dbReference>
<dbReference type="Pfam" id="PF01472">
    <property type="entry name" value="PUA"/>
    <property type="match status" value="1"/>
</dbReference>
<accession>A0A0E0JYN0</accession>
<dbReference type="SUPFAM" id="SSF88697">
    <property type="entry name" value="PUA domain-like"/>
    <property type="match status" value="1"/>
</dbReference>
<dbReference type="EnsemblPlants" id="OPUNC02G11420.1">
    <property type="protein sequence ID" value="OPUNC02G11420.1"/>
    <property type="gene ID" value="OPUNC02G11420"/>
</dbReference>
<reference evidence="5" key="1">
    <citation type="submission" date="2015-04" db="UniProtKB">
        <authorList>
            <consortium name="EnsemblPlants"/>
        </authorList>
    </citation>
    <scope>IDENTIFICATION</scope>
</reference>
<evidence type="ECO:0000256" key="2">
    <source>
        <dbReference type="ARBA" id="ARBA00022490"/>
    </source>
</evidence>
<feature type="compositionally biased region" description="Polar residues" evidence="3">
    <location>
        <begin position="8"/>
        <end position="45"/>
    </location>
</feature>
<dbReference type="eggNOG" id="KOG2523">
    <property type="taxonomic scope" value="Eukaryota"/>
</dbReference>
<dbReference type="STRING" id="4537.A0A0E0JYN0"/>
<evidence type="ECO:0000256" key="3">
    <source>
        <dbReference type="SAM" id="MobiDB-lite"/>
    </source>
</evidence>
<keyword evidence="6" id="KW-1185">Reference proteome</keyword>
<dbReference type="HOGENOM" id="CLU_090468_0_1_1"/>
<evidence type="ECO:0000313" key="5">
    <source>
        <dbReference type="EnsemblPlants" id="OPUNC02G11420.1"/>
    </source>
</evidence>
<dbReference type="AlphaFoldDB" id="A0A0E0JYN0"/>
<evidence type="ECO:0000256" key="1">
    <source>
        <dbReference type="ARBA" id="ARBA00004496"/>
    </source>
</evidence>
<dbReference type="PANTHER" id="PTHR22798:SF0">
    <property type="entry name" value="MALIGNANT T-CELL-AMPLIFIED SEQUENCE 1"/>
    <property type="match status" value="1"/>
</dbReference>
<keyword evidence="2" id="KW-0963">Cytoplasm</keyword>
<dbReference type="Gene3D" id="3.10.400.20">
    <property type="match status" value="1"/>
</dbReference>
<evidence type="ECO:0000313" key="6">
    <source>
        <dbReference type="Proteomes" id="UP000026962"/>
    </source>
</evidence>
<dbReference type="Proteomes" id="UP000026962">
    <property type="component" value="Chromosome 2"/>
</dbReference>
<dbReference type="CDD" id="cd11609">
    <property type="entry name" value="MCT1_N"/>
    <property type="match status" value="1"/>
</dbReference>
<comment type="subcellular location">
    <subcellularLocation>
        <location evidence="1">Cytoplasm</location>
    </subcellularLocation>
</comment>
<dbReference type="PANTHER" id="PTHR22798">
    <property type="entry name" value="MCT-1 PROTEIN"/>
    <property type="match status" value="1"/>
</dbReference>
<dbReference type="InterPro" id="IPR015947">
    <property type="entry name" value="PUA-like_sf"/>
</dbReference>
<dbReference type="PROSITE" id="PS50890">
    <property type="entry name" value="PUA"/>
    <property type="match status" value="1"/>
</dbReference>
<dbReference type="GO" id="GO:0003723">
    <property type="term" value="F:RNA binding"/>
    <property type="evidence" value="ECO:0007669"/>
    <property type="project" value="InterPro"/>
</dbReference>
<feature type="region of interest" description="Disordered" evidence="3">
    <location>
        <begin position="1"/>
        <end position="45"/>
    </location>
</feature>